<proteinExistence type="predicted"/>
<protein>
    <submittedName>
        <fullName evidence="2">Uncharacterized protein</fullName>
    </submittedName>
</protein>
<evidence type="ECO:0000313" key="3">
    <source>
        <dbReference type="Proteomes" id="UP000636661"/>
    </source>
</evidence>
<dbReference type="Proteomes" id="UP000636661">
    <property type="component" value="Unassembled WGS sequence"/>
</dbReference>
<gene>
    <name evidence="2" type="ORF">GCM10010274_30290</name>
</gene>
<organism evidence="2 3">
    <name type="scientific">Streptomyces lavendofoliae</name>
    <dbReference type="NCBI Taxonomy" id="67314"/>
    <lineage>
        <taxon>Bacteria</taxon>
        <taxon>Bacillati</taxon>
        <taxon>Actinomycetota</taxon>
        <taxon>Actinomycetes</taxon>
        <taxon>Kitasatosporales</taxon>
        <taxon>Streptomycetaceae</taxon>
        <taxon>Streptomyces</taxon>
    </lineage>
</organism>
<sequence>MSAAGTPPSVTRKEPLMSMSSAARRTGYGLGAAASLLLAMTLVNSSPADAAVSHPLVKSKYFTTGSGTITCPAGWVATGGGIGADLTASMYVARTEPSGTPPARPSAGRAPS</sequence>
<feature type="region of interest" description="Disordered" evidence="1">
    <location>
        <begin position="93"/>
        <end position="112"/>
    </location>
</feature>
<dbReference type="AlphaFoldDB" id="A0A918HZM6"/>
<comment type="caution">
    <text evidence="2">The sequence shown here is derived from an EMBL/GenBank/DDBJ whole genome shotgun (WGS) entry which is preliminary data.</text>
</comment>
<accession>A0A918HZM6</accession>
<evidence type="ECO:0000313" key="2">
    <source>
        <dbReference type="EMBL" id="GGU40637.1"/>
    </source>
</evidence>
<name>A0A918HZM6_9ACTN</name>
<dbReference type="EMBL" id="BMTP01000007">
    <property type="protein sequence ID" value="GGU40637.1"/>
    <property type="molecule type" value="Genomic_DNA"/>
</dbReference>
<reference evidence="2" key="1">
    <citation type="journal article" date="2014" name="Int. J. Syst. Evol. Microbiol.">
        <title>Complete genome sequence of Corynebacterium casei LMG S-19264T (=DSM 44701T), isolated from a smear-ripened cheese.</title>
        <authorList>
            <consortium name="US DOE Joint Genome Institute (JGI-PGF)"/>
            <person name="Walter F."/>
            <person name="Albersmeier A."/>
            <person name="Kalinowski J."/>
            <person name="Ruckert C."/>
        </authorList>
    </citation>
    <scope>NUCLEOTIDE SEQUENCE</scope>
    <source>
        <strain evidence="2">JCM 4391</strain>
    </source>
</reference>
<reference evidence="2" key="2">
    <citation type="submission" date="2020-09" db="EMBL/GenBank/DDBJ databases">
        <authorList>
            <person name="Sun Q."/>
            <person name="Ohkuma M."/>
        </authorList>
    </citation>
    <scope>NUCLEOTIDE SEQUENCE</scope>
    <source>
        <strain evidence="2">JCM 4391</strain>
    </source>
</reference>
<keyword evidence="3" id="KW-1185">Reference proteome</keyword>
<evidence type="ECO:0000256" key="1">
    <source>
        <dbReference type="SAM" id="MobiDB-lite"/>
    </source>
</evidence>